<keyword evidence="3" id="KW-1185">Reference proteome</keyword>
<dbReference type="GO" id="GO:0005524">
    <property type="term" value="F:ATP binding"/>
    <property type="evidence" value="ECO:0007669"/>
    <property type="project" value="InterPro"/>
</dbReference>
<feature type="domain" description="Protein kinase" evidence="1">
    <location>
        <begin position="26"/>
        <end position="304"/>
    </location>
</feature>
<reference evidence="2 3" key="1">
    <citation type="submission" date="2019-08" db="EMBL/GenBank/DDBJ databases">
        <title>Complete genome sequence of Candidatus Uab amorphum.</title>
        <authorList>
            <person name="Shiratori T."/>
            <person name="Suzuki S."/>
            <person name="Kakizawa Y."/>
            <person name="Ishida K."/>
        </authorList>
    </citation>
    <scope>NUCLEOTIDE SEQUENCE [LARGE SCALE GENOMIC DNA]</scope>
    <source>
        <strain evidence="2 3">SRT547</strain>
    </source>
</reference>
<name>A0A5S9F7W5_UABAM</name>
<gene>
    <name evidence="2" type="ORF">UABAM_06500</name>
</gene>
<dbReference type="Gene3D" id="1.10.510.10">
    <property type="entry name" value="Transferase(Phosphotransferase) domain 1"/>
    <property type="match status" value="1"/>
</dbReference>
<dbReference type="KEGG" id="uam:UABAM_06500"/>
<dbReference type="SUPFAM" id="SSF49265">
    <property type="entry name" value="Fibronectin type III"/>
    <property type="match status" value="1"/>
</dbReference>
<dbReference type="PROSITE" id="PS50011">
    <property type="entry name" value="PROTEIN_KINASE_DOM"/>
    <property type="match status" value="1"/>
</dbReference>
<evidence type="ECO:0000313" key="2">
    <source>
        <dbReference type="EMBL" id="BBM88084.1"/>
    </source>
</evidence>
<dbReference type="Proteomes" id="UP000326354">
    <property type="component" value="Chromosome"/>
</dbReference>
<accession>A0A5S9F7W5</accession>
<evidence type="ECO:0000259" key="1">
    <source>
        <dbReference type="PROSITE" id="PS50011"/>
    </source>
</evidence>
<dbReference type="SUPFAM" id="SSF56112">
    <property type="entry name" value="Protein kinase-like (PK-like)"/>
    <property type="match status" value="1"/>
</dbReference>
<proteinExistence type="predicted"/>
<dbReference type="Pfam" id="PF00069">
    <property type="entry name" value="Pkinase"/>
    <property type="match status" value="1"/>
</dbReference>
<dbReference type="RefSeq" id="WP_151972246.1">
    <property type="nucleotide sequence ID" value="NZ_AP019860.1"/>
</dbReference>
<dbReference type="SMART" id="SM00220">
    <property type="entry name" value="S_TKc"/>
    <property type="match status" value="1"/>
</dbReference>
<dbReference type="InterPro" id="IPR000719">
    <property type="entry name" value="Prot_kinase_dom"/>
</dbReference>
<sequence>MKFSPGQTIDGHLYFNKNRSNIAVKVKVIELLFAGEHFHYYKALNCNGDHVCIKVIRYRSEGRNIFSSAMDYVVYRRKMLLNEHRILAISHPSIPEPLAMITIENNCDDDEKLFHKFPDWQQLKTEELILVQEYLAGSPLPQLQDQIQLFSIKQRLSIFYKLIKLFSFVHEKGFVIQNLHPEHIIMNPEHNDNINIVGLHYSCPLKSLENTAKYKKALFLSGQKVPTQYRPDVRSDVQQLGIILHYLLTLDNPSSNDRVDLNVTKKAVEQLSSHHSWVLKLLEQLLCNSIHKRLHSVNCIASYLNNPPQQDIDFDIVKASRSQLEIKITHAPNWSKNLEFRIEDHDKGTITENKIAFSRTLLIPGKWGGEITCGIRATSGSSFTWWKYKNALTAQKFPLSEIPDLPTDQVGFEWPPMPNLKNVSFFLEENNRLTKLCDAQEKVILPVDGQPLPYNKKIKIICQPNFLRQEQNPMQIMQEVYLVPTINVPVVYNKLNQIFFEIVLSSEQQKIISQIELLHNGVPYRTQIKEDFIQQIHNEKIVFKLNKRNLLMFEKHVFSCRILLDSIGWKKGPNWQVDISPPGIQSLAIEEPKLGTLQLSWRSYPNKYLRDYGIFYNGEEIAKTTENNYQLQLDNATISREMGNSATIEVISYYEQDGIVKKSQPYAKEYLFPTIENILRCNIKRSISPKSVTFELDFKHFHIVQDFFYIYFYREANNETSLISKSILREKMSLKDEKVSPGKTYKYFAEVEGVKYKIFDETPEIPQIGITFSLEKVGYETCSWLIRIDEKTLQCMDENIEIQRLGQQQKTHKFMWDKRKTSLQFTDKYLIPGEEFEYYLYLYLENEERYEYFLGNITTKKFDLDVDVNTTYNCANISWKPSPQNRIDCIQLYDHSNKFLAATKSDSITLENLEPEREYVFPLKYKYLSGHIQQGTAIKFKTKPYKMEAETTDFTTDSFRLKWDITDTAFAMKLVKLYLKVSANVGEHELSHETRSVQLKQLLPCTTYHWTIHGQFKSGRRCLLASGDATTETPKLNVEIEVGLIHHIKWSYKKIPAISKIEVHRNDLPLIETDEDELYDSDFKGGKEITYRFFYVMSDGRKLLATEKKVQSLSMKDLFSAIKIQPKTGAIYWDFSELKRYTFFQSVELFLNNKSLFHQENTDGSLIFEDWGQSVKAGKTIGLPEKSMNFELAVVGIAPIKRKCKKKWTLSIKGIKCYYSNLPYQFNVFREYSTIYFQWEKMPTELLEEVVLERLSDNRVIYSGINEEVYIVDDNDGYGLESHTSYQYIMKLKYKNHQTLKKIEVLLEDFDEDRLNIIEEQISDSTLQISWDSELDTSITHIGWGKSLQSFVPKFLKRYHFVDFAQGKINIPIQPQDMSYELVYKDCYNNIFYGVRRHMPKELIK</sequence>
<dbReference type="EMBL" id="AP019860">
    <property type="protein sequence ID" value="BBM88084.1"/>
    <property type="molecule type" value="Genomic_DNA"/>
</dbReference>
<organism evidence="2 3">
    <name type="scientific">Uabimicrobium amorphum</name>
    <dbReference type="NCBI Taxonomy" id="2596890"/>
    <lineage>
        <taxon>Bacteria</taxon>
        <taxon>Pseudomonadati</taxon>
        <taxon>Planctomycetota</taxon>
        <taxon>Candidatus Uabimicrobiia</taxon>
        <taxon>Candidatus Uabimicrobiales</taxon>
        <taxon>Candidatus Uabimicrobiaceae</taxon>
        <taxon>Candidatus Uabimicrobium</taxon>
    </lineage>
</organism>
<dbReference type="GO" id="GO:0004672">
    <property type="term" value="F:protein kinase activity"/>
    <property type="evidence" value="ECO:0007669"/>
    <property type="project" value="InterPro"/>
</dbReference>
<dbReference type="InterPro" id="IPR036116">
    <property type="entry name" value="FN3_sf"/>
</dbReference>
<dbReference type="InterPro" id="IPR011009">
    <property type="entry name" value="Kinase-like_dom_sf"/>
</dbReference>
<protein>
    <recommendedName>
        <fullName evidence="1">Protein kinase domain-containing protein</fullName>
    </recommendedName>
</protein>
<evidence type="ECO:0000313" key="3">
    <source>
        <dbReference type="Proteomes" id="UP000326354"/>
    </source>
</evidence>